<evidence type="ECO:0000313" key="11">
    <source>
        <dbReference type="Proteomes" id="UP001167160"/>
    </source>
</evidence>
<dbReference type="PROSITE" id="PS50850">
    <property type="entry name" value="MFS"/>
    <property type="match status" value="1"/>
</dbReference>
<evidence type="ECO:0000256" key="3">
    <source>
        <dbReference type="ARBA" id="ARBA00022475"/>
    </source>
</evidence>
<dbReference type="Proteomes" id="UP001167160">
    <property type="component" value="Unassembled WGS sequence"/>
</dbReference>
<feature type="transmembrane region" description="Helical" evidence="8">
    <location>
        <begin position="312"/>
        <end position="336"/>
    </location>
</feature>
<organism evidence="10 11">
    <name type="scientific">Streptomyces meridianus</name>
    <dbReference type="NCBI Taxonomy" id="2938945"/>
    <lineage>
        <taxon>Bacteria</taxon>
        <taxon>Bacillati</taxon>
        <taxon>Actinomycetota</taxon>
        <taxon>Actinomycetes</taxon>
        <taxon>Kitasatosporales</taxon>
        <taxon>Streptomycetaceae</taxon>
        <taxon>Streptomyces</taxon>
    </lineage>
</organism>
<feature type="region of interest" description="Disordered" evidence="7">
    <location>
        <begin position="407"/>
        <end position="429"/>
    </location>
</feature>
<accession>A0ABT0X674</accession>
<protein>
    <submittedName>
        <fullName evidence="10">MFS transporter</fullName>
    </submittedName>
</protein>
<gene>
    <name evidence="10" type="ORF">M1E25_10765</name>
</gene>
<dbReference type="SUPFAM" id="SSF103473">
    <property type="entry name" value="MFS general substrate transporter"/>
    <property type="match status" value="1"/>
</dbReference>
<dbReference type="Pfam" id="PF05977">
    <property type="entry name" value="MFS_3"/>
    <property type="match status" value="1"/>
</dbReference>
<feature type="transmembrane region" description="Helical" evidence="8">
    <location>
        <begin position="109"/>
        <end position="132"/>
    </location>
</feature>
<keyword evidence="4 8" id="KW-0812">Transmembrane</keyword>
<dbReference type="EMBL" id="JAMQGM010000022">
    <property type="protein sequence ID" value="MCM2577830.1"/>
    <property type="molecule type" value="Genomic_DNA"/>
</dbReference>
<evidence type="ECO:0000256" key="8">
    <source>
        <dbReference type="SAM" id="Phobius"/>
    </source>
</evidence>
<dbReference type="InterPro" id="IPR036259">
    <property type="entry name" value="MFS_trans_sf"/>
</dbReference>
<keyword evidence="6 8" id="KW-0472">Membrane</keyword>
<feature type="transmembrane region" description="Helical" evidence="8">
    <location>
        <begin position="81"/>
        <end position="103"/>
    </location>
</feature>
<keyword evidence="3" id="KW-1003">Cell membrane</keyword>
<feature type="transmembrane region" description="Helical" evidence="8">
    <location>
        <begin position="357"/>
        <end position="377"/>
    </location>
</feature>
<dbReference type="CDD" id="cd06173">
    <property type="entry name" value="MFS_MefA_like"/>
    <property type="match status" value="1"/>
</dbReference>
<evidence type="ECO:0000256" key="6">
    <source>
        <dbReference type="ARBA" id="ARBA00023136"/>
    </source>
</evidence>
<dbReference type="InterPro" id="IPR010290">
    <property type="entry name" value="TM_effector"/>
</dbReference>
<evidence type="ECO:0000313" key="10">
    <source>
        <dbReference type="EMBL" id="MCM2577830.1"/>
    </source>
</evidence>
<keyword evidence="5 8" id="KW-1133">Transmembrane helix</keyword>
<feature type="transmembrane region" description="Helical" evidence="8">
    <location>
        <begin position="50"/>
        <end position="69"/>
    </location>
</feature>
<keyword evidence="11" id="KW-1185">Reference proteome</keyword>
<dbReference type="InterPro" id="IPR020846">
    <property type="entry name" value="MFS_dom"/>
</dbReference>
<comment type="subcellular location">
    <subcellularLocation>
        <location evidence="1">Cell membrane</location>
        <topology evidence="1">Multi-pass membrane protein</topology>
    </subcellularLocation>
</comment>
<evidence type="ECO:0000259" key="9">
    <source>
        <dbReference type="PROSITE" id="PS50850"/>
    </source>
</evidence>
<evidence type="ECO:0000256" key="2">
    <source>
        <dbReference type="ARBA" id="ARBA00022448"/>
    </source>
</evidence>
<comment type="caution">
    <text evidence="10">The sequence shown here is derived from an EMBL/GenBank/DDBJ whole genome shotgun (WGS) entry which is preliminary data.</text>
</comment>
<proteinExistence type="predicted"/>
<evidence type="ECO:0000256" key="7">
    <source>
        <dbReference type="SAM" id="MobiDB-lite"/>
    </source>
</evidence>
<evidence type="ECO:0000256" key="4">
    <source>
        <dbReference type="ARBA" id="ARBA00022692"/>
    </source>
</evidence>
<name>A0ABT0X674_9ACTN</name>
<feature type="transmembrane region" description="Helical" evidence="8">
    <location>
        <begin position="255"/>
        <end position="277"/>
    </location>
</feature>
<evidence type="ECO:0000256" key="1">
    <source>
        <dbReference type="ARBA" id="ARBA00004651"/>
    </source>
</evidence>
<evidence type="ECO:0000256" key="5">
    <source>
        <dbReference type="ARBA" id="ARBA00022989"/>
    </source>
</evidence>
<feature type="transmembrane region" description="Helical" evidence="8">
    <location>
        <begin position="230"/>
        <end position="249"/>
    </location>
</feature>
<keyword evidence="2" id="KW-0813">Transport</keyword>
<feature type="domain" description="Major facilitator superfamily (MFS) profile" evidence="9">
    <location>
        <begin position="212"/>
        <end position="429"/>
    </location>
</feature>
<dbReference type="PANTHER" id="PTHR23513">
    <property type="entry name" value="INTEGRAL MEMBRANE EFFLUX PROTEIN-RELATED"/>
    <property type="match status" value="1"/>
</dbReference>
<dbReference type="RefSeq" id="WP_251413228.1">
    <property type="nucleotide sequence ID" value="NZ_JAMQGM010000022.1"/>
</dbReference>
<feature type="transmembrane region" description="Helical" evidence="8">
    <location>
        <begin position="383"/>
        <end position="399"/>
    </location>
</feature>
<dbReference type="PANTHER" id="PTHR23513:SF6">
    <property type="entry name" value="MAJOR FACILITATOR SUPERFAMILY ASSOCIATED DOMAIN-CONTAINING PROTEIN"/>
    <property type="match status" value="1"/>
</dbReference>
<feature type="transmembrane region" description="Helical" evidence="8">
    <location>
        <begin position="20"/>
        <end position="44"/>
    </location>
</feature>
<reference evidence="10" key="1">
    <citation type="journal article" date="2023" name="Int. J. Syst. Evol. Microbiol.">
        <title>Streptomyces meridianus sp. nov. isolated from brackish water of the Tagus estuary in Alcochete, Portugal.</title>
        <authorList>
            <person name="Santos J.D.N."/>
            <person name="Klimek D."/>
            <person name="Calusinska M."/>
            <person name="Lobo Da Cunha A."/>
            <person name="Catita J."/>
            <person name="Goncalves H."/>
            <person name="Gonzalez I."/>
            <person name="Reyes F."/>
            <person name="Lage O.M."/>
        </authorList>
    </citation>
    <scope>NUCLEOTIDE SEQUENCE</scope>
    <source>
        <strain evidence="10">MTZ3.1</strain>
    </source>
</reference>
<sequence>MKVTNPGLLRRNRDFRRFWAGHTISVAGTHISAVALPLLATLVLDAGSTGVAAIATAAYLPNLLLPLLAGHWLEKRRRRKVMIGADLVRAAALTAVPVAYAAGALSIPVLVAVALVVGAAGVVFEIGSFAYVPSLVDEDDLAAANRATQGSTTAAMVAGPGLAGGLAQLVGPAAAVLLDALSYVAGALGVAGARRPEPAPPQEEKPTGLLEGLRLLAANPFLRALTSHAMIYNGASQIFTVNLVVFAVTDRGLSAGLFGLALSAAGAGAFLGTMAALRLAGRLGYGRAFAVSLTLSTGTPLFIAALPGDGTALAASLALIQFVSGLGLGSANTLSVTLRQVVAPRGSLARTQGGYRLFIYGVLPLGAVLGGLVGRIFDSRTGVAVGTVGMALSALPMLTRRIRTLSGPQDARTSVAAPAPPTAADAQPS</sequence>
<dbReference type="Gene3D" id="1.20.1250.20">
    <property type="entry name" value="MFS general substrate transporter like domains"/>
    <property type="match status" value="1"/>
</dbReference>